<dbReference type="InterPro" id="IPR018957">
    <property type="entry name" value="Znf_C3HC4_RING-type"/>
</dbReference>
<evidence type="ECO:0000256" key="9">
    <source>
        <dbReference type="ARBA" id="ARBA00022833"/>
    </source>
</evidence>
<dbReference type="PROSITE" id="PS50089">
    <property type="entry name" value="ZF_RING_2"/>
    <property type="match status" value="1"/>
</dbReference>
<dbReference type="Gene3D" id="3.30.40.10">
    <property type="entry name" value="Zinc/RING finger domain, C3HC4 (zinc finger)"/>
    <property type="match status" value="1"/>
</dbReference>
<dbReference type="GO" id="GO:0031491">
    <property type="term" value="F:nucleosome binding"/>
    <property type="evidence" value="ECO:0007669"/>
    <property type="project" value="TreeGrafter"/>
</dbReference>
<keyword evidence="6" id="KW-0227">DNA damage</keyword>
<evidence type="ECO:0000256" key="10">
    <source>
        <dbReference type="ARBA" id="ARBA00023242"/>
    </source>
</evidence>
<dbReference type="GO" id="GO:0005634">
    <property type="term" value="C:nucleus"/>
    <property type="evidence" value="ECO:0007669"/>
    <property type="project" value="UniProtKB-SubCell"/>
</dbReference>
<keyword evidence="7 11" id="KW-0863">Zinc-finger</keyword>
<evidence type="ECO:0000256" key="6">
    <source>
        <dbReference type="ARBA" id="ARBA00022763"/>
    </source>
</evidence>
<dbReference type="PANTHER" id="PTHR23328">
    <property type="entry name" value="RING-TYPE DOMAIN-CONTAINING PROTEIN"/>
    <property type="match status" value="1"/>
</dbReference>
<evidence type="ECO:0000313" key="14">
    <source>
        <dbReference type="EMBL" id="PKA50063.1"/>
    </source>
</evidence>
<dbReference type="GO" id="GO:0035861">
    <property type="term" value="C:site of double-strand break"/>
    <property type="evidence" value="ECO:0007669"/>
    <property type="project" value="TreeGrafter"/>
</dbReference>
<feature type="region of interest" description="Disordered" evidence="12">
    <location>
        <begin position="149"/>
        <end position="176"/>
    </location>
</feature>
<dbReference type="GO" id="GO:0016787">
    <property type="term" value="F:hydrolase activity"/>
    <property type="evidence" value="ECO:0007669"/>
    <property type="project" value="UniProtKB-KW"/>
</dbReference>
<protein>
    <recommendedName>
        <fullName evidence="3">RING-type E3 ubiquitin transferase</fullName>
        <ecNumber evidence="3">2.3.2.27</ecNumber>
    </recommendedName>
</protein>
<dbReference type="STRING" id="1088818.A0A2I0A3H4"/>
<evidence type="ECO:0000256" key="12">
    <source>
        <dbReference type="SAM" id="MobiDB-lite"/>
    </source>
</evidence>
<keyword evidence="14" id="KW-0378">Hydrolase</keyword>
<dbReference type="InterPro" id="IPR001841">
    <property type="entry name" value="Znf_RING"/>
</dbReference>
<dbReference type="EMBL" id="KZ452032">
    <property type="protein sequence ID" value="PKA50063.1"/>
    <property type="molecule type" value="Genomic_DNA"/>
</dbReference>
<feature type="region of interest" description="Disordered" evidence="12">
    <location>
        <begin position="60"/>
        <end position="89"/>
    </location>
</feature>
<comment type="subcellular location">
    <subcellularLocation>
        <location evidence="2">Nucleus</location>
    </subcellularLocation>
</comment>
<dbReference type="GO" id="GO:0008270">
    <property type="term" value="F:zinc ion binding"/>
    <property type="evidence" value="ECO:0007669"/>
    <property type="project" value="UniProtKB-KW"/>
</dbReference>
<evidence type="ECO:0000256" key="5">
    <source>
        <dbReference type="ARBA" id="ARBA00022723"/>
    </source>
</evidence>
<dbReference type="Pfam" id="PF00097">
    <property type="entry name" value="zf-C3HC4"/>
    <property type="match status" value="1"/>
</dbReference>
<keyword evidence="5" id="KW-0479">Metal-binding</keyword>
<evidence type="ECO:0000256" key="1">
    <source>
        <dbReference type="ARBA" id="ARBA00000900"/>
    </source>
</evidence>
<keyword evidence="10" id="KW-0539">Nucleus</keyword>
<feature type="compositionally biased region" description="Polar residues" evidence="12">
    <location>
        <begin position="72"/>
        <end position="85"/>
    </location>
</feature>
<feature type="region of interest" description="Disordered" evidence="12">
    <location>
        <begin position="1"/>
        <end position="31"/>
    </location>
</feature>
<comment type="catalytic activity">
    <reaction evidence="1">
        <text>S-ubiquitinyl-[E2 ubiquitin-conjugating enzyme]-L-cysteine + [acceptor protein]-L-lysine = [E2 ubiquitin-conjugating enzyme]-L-cysteine + N(6)-ubiquitinyl-[acceptor protein]-L-lysine.</text>
        <dbReference type="EC" id="2.3.2.27"/>
    </reaction>
</comment>
<sequence>MADAVSASPADPRSDYMRPPSMEGETKESILSPGFRSMAAMAGWDEEALLLATHVVDDTPVRESRSRKRTRLQLSSPATTVSTKKWQSRRQPADSIQAVVLCLDDDDDEASSSPGFFLSFATFVSLLRLPFFDSAKFIENKEVKEESDGVQFSEEKKVERGGEEAANEKACEKGGPSMDRLREELSCAICLEICYEPSTTPCGHSFCMKCLTCAADKCGKRCPKCRQLISNTRSCTVSTNLWNTIQLLFPGEVEARKKATIETPRTEISSSFRSNSGSIMSSGFSSRVEVMRALEGGRSRNRRLIRSQAEDAALALRLQREEFLEAFRASRAQFRAMASEAFGLRIRRT</sequence>
<reference evidence="14 15" key="1">
    <citation type="journal article" date="2017" name="Nature">
        <title>The Apostasia genome and the evolution of orchids.</title>
        <authorList>
            <person name="Zhang G.Q."/>
            <person name="Liu K.W."/>
            <person name="Li Z."/>
            <person name="Lohaus R."/>
            <person name="Hsiao Y.Y."/>
            <person name="Niu S.C."/>
            <person name="Wang J.Y."/>
            <person name="Lin Y.C."/>
            <person name="Xu Q."/>
            <person name="Chen L.J."/>
            <person name="Yoshida K."/>
            <person name="Fujiwara S."/>
            <person name="Wang Z.W."/>
            <person name="Zhang Y.Q."/>
            <person name="Mitsuda N."/>
            <person name="Wang M."/>
            <person name="Liu G.H."/>
            <person name="Pecoraro L."/>
            <person name="Huang H.X."/>
            <person name="Xiao X.J."/>
            <person name="Lin M."/>
            <person name="Wu X.Y."/>
            <person name="Wu W.L."/>
            <person name="Chen Y.Y."/>
            <person name="Chang S.B."/>
            <person name="Sakamoto S."/>
            <person name="Ohme-Takagi M."/>
            <person name="Yagi M."/>
            <person name="Zeng S.J."/>
            <person name="Shen C.Y."/>
            <person name="Yeh C.M."/>
            <person name="Luo Y.B."/>
            <person name="Tsai W.C."/>
            <person name="Van de Peer Y."/>
            <person name="Liu Z.J."/>
        </authorList>
    </citation>
    <scope>NUCLEOTIDE SEQUENCE [LARGE SCALE GENOMIC DNA]</scope>
    <source>
        <strain evidence="15">cv. Shenzhen</strain>
        <tissue evidence="14">Stem</tissue>
    </source>
</reference>
<gene>
    <name evidence="14" type="ORF">AXF42_Ash021094</name>
</gene>
<evidence type="ECO:0000259" key="13">
    <source>
        <dbReference type="PROSITE" id="PS50089"/>
    </source>
</evidence>
<dbReference type="GO" id="GO:0061630">
    <property type="term" value="F:ubiquitin protein ligase activity"/>
    <property type="evidence" value="ECO:0007669"/>
    <property type="project" value="UniProtKB-EC"/>
</dbReference>
<keyword evidence="8" id="KW-0833">Ubl conjugation pathway</keyword>
<dbReference type="InterPro" id="IPR017907">
    <property type="entry name" value="Znf_RING_CS"/>
</dbReference>
<evidence type="ECO:0000256" key="8">
    <source>
        <dbReference type="ARBA" id="ARBA00022786"/>
    </source>
</evidence>
<keyword evidence="15" id="KW-1185">Reference proteome</keyword>
<dbReference type="InterPro" id="IPR013083">
    <property type="entry name" value="Znf_RING/FYVE/PHD"/>
</dbReference>
<evidence type="ECO:0000256" key="7">
    <source>
        <dbReference type="ARBA" id="ARBA00022771"/>
    </source>
</evidence>
<name>A0A2I0A3H4_9ASPA</name>
<dbReference type="PROSITE" id="PS00518">
    <property type="entry name" value="ZF_RING_1"/>
    <property type="match status" value="1"/>
</dbReference>
<dbReference type="AlphaFoldDB" id="A0A2I0A3H4"/>
<dbReference type="SUPFAM" id="SSF57850">
    <property type="entry name" value="RING/U-box"/>
    <property type="match status" value="1"/>
</dbReference>
<evidence type="ECO:0000256" key="3">
    <source>
        <dbReference type="ARBA" id="ARBA00012483"/>
    </source>
</evidence>
<dbReference type="SMART" id="SM00184">
    <property type="entry name" value="RING"/>
    <property type="match status" value="1"/>
</dbReference>
<feature type="compositionally biased region" description="Basic and acidic residues" evidence="12">
    <location>
        <begin position="149"/>
        <end position="172"/>
    </location>
</feature>
<dbReference type="Proteomes" id="UP000236161">
    <property type="component" value="Unassembled WGS sequence"/>
</dbReference>
<organism evidence="14 15">
    <name type="scientific">Apostasia shenzhenica</name>
    <dbReference type="NCBI Taxonomy" id="1088818"/>
    <lineage>
        <taxon>Eukaryota</taxon>
        <taxon>Viridiplantae</taxon>
        <taxon>Streptophyta</taxon>
        <taxon>Embryophyta</taxon>
        <taxon>Tracheophyta</taxon>
        <taxon>Spermatophyta</taxon>
        <taxon>Magnoliopsida</taxon>
        <taxon>Liliopsida</taxon>
        <taxon>Asparagales</taxon>
        <taxon>Orchidaceae</taxon>
        <taxon>Apostasioideae</taxon>
        <taxon>Apostasia</taxon>
    </lineage>
</organism>
<keyword evidence="9" id="KW-0862">Zinc</keyword>
<accession>A0A2I0A3H4</accession>
<proteinExistence type="predicted"/>
<dbReference type="GO" id="GO:0006302">
    <property type="term" value="P:double-strand break repair"/>
    <property type="evidence" value="ECO:0007669"/>
    <property type="project" value="TreeGrafter"/>
</dbReference>
<dbReference type="InterPro" id="IPR051657">
    <property type="entry name" value="RNF168/RNF169_E3_ubiq-ligase"/>
</dbReference>
<dbReference type="OrthoDB" id="6105938at2759"/>
<keyword evidence="4" id="KW-0808">Transferase</keyword>
<evidence type="ECO:0000313" key="15">
    <source>
        <dbReference type="Proteomes" id="UP000236161"/>
    </source>
</evidence>
<dbReference type="PANTHER" id="PTHR23328:SF0">
    <property type="entry name" value="RING-TYPE DOMAIN-CONTAINING PROTEIN"/>
    <property type="match status" value="1"/>
</dbReference>
<evidence type="ECO:0000256" key="11">
    <source>
        <dbReference type="PROSITE-ProRule" id="PRU00175"/>
    </source>
</evidence>
<evidence type="ECO:0000256" key="2">
    <source>
        <dbReference type="ARBA" id="ARBA00004123"/>
    </source>
</evidence>
<dbReference type="EC" id="2.3.2.27" evidence="3"/>
<evidence type="ECO:0000256" key="4">
    <source>
        <dbReference type="ARBA" id="ARBA00022679"/>
    </source>
</evidence>
<feature type="domain" description="RING-type" evidence="13">
    <location>
        <begin position="187"/>
        <end position="226"/>
    </location>
</feature>